<organism evidence="2 3">
    <name type="scientific">Actinokineospora spheciospongiae</name>
    <dbReference type="NCBI Taxonomy" id="909613"/>
    <lineage>
        <taxon>Bacteria</taxon>
        <taxon>Bacillati</taxon>
        <taxon>Actinomycetota</taxon>
        <taxon>Actinomycetes</taxon>
        <taxon>Pseudonocardiales</taxon>
        <taxon>Pseudonocardiaceae</taxon>
        <taxon>Actinokineospora</taxon>
    </lineage>
</organism>
<sequence length="219" mass="23258">MTRHERATVELAGVLDHAERPPDPPESWRRRDRPEPESTRGAPFWRCVRPVDGLSADEVDLLEATLAAAGVLDAWLSIDGELTTASGGEQADTVVRTGGARVDANLTAVLEPTAAGGVTETAIHAVITSIGWHDARPGAASGGTWLAADGTWQCAALSGRAEVARPASFLGATAREAARQREIVRLRAWLPTTRLCGTTARPLTTWHGARKCSACTPRL</sequence>
<dbReference type="eggNOG" id="COG1196">
    <property type="taxonomic scope" value="Bacteria"/>
</dbReference>
<gene>
    <name evidence="2" type="ORF">UO65_0517</name>
</gene>
<evidence type="ECO:0000256" key="1">
    <source>
        <dbReference type="SAM" id="MobiDB-lite"/>
    </source>
</evidence>
<proteinExistence type="predicted"/>
<dbReference type="AlphaFoldDB" id="W7J5D5"/>
<dbReference type="Proteomes" id="UP000019277">
    <property type="component" value="Unassembled WGS sequence"/>
</dbReference>
<name>W7J5D5_9PSEU</name>
<dbReference type="STRING" id="909613.UO65_0517"/>
<protein>
    <submittedName>
        <fullName evidence="2">Uncharacterized protein</fullName>
    </submittedName>
</protein>
<keyword evidence="3" id="KW-1185">Reference proteome</keyword>
<reference evidence="2 3" key="1">
    <citation type="journal article" date="2014" name="Genome Announc.">
        <title>Draft Genome Sequence of the Antitrypanosomally Active Sponge-Associated Bacterium Actinokineospora sp. Strain EG49.</title>
        <authorList>
            <person name="Harjes J."/>
            <person name="Ryu T."/>
            <person name="Abdelmohsen U.R."/>
            <person name="Moitinho-Silva L."/>
            <person name="Horn H."/>
            <person name="Ravasi T."/>
            <person name="Hentschel U."/>
        </authorList>
    </citation>
    <scope>NUCLEOTIDE SEQUENCE [LARGE SCALE GENOMIC DNA]</scope>
    <source>
        <strain evidence="2 3">EG49</strain>
    </source>
</reference>
<feature type="compositionally biased region" description="Basic and acidic residues" evidence="1">
    <location>
        <begin position="16"/>
        <end position="38"/>
    </location>
</feature>
<feature type="region of interest" description="Disordered" evidence="1">
    <location>
        <begin position="1"/>
        <end position="43"/>
    </location>
</feature>
<dbReference type="EMBL" id="AYXG01000020">
    <property type="protein sequence ID" value="EWC64191.1"/>
    <property type="molecule type" value="Genomic_DNA"/>
</dbReference>
<accession>W7J5D5</accession>
<evidence type="ECO:0000313" key="2">
    <source>
        <dbReference type="EMBL" id="EWC64191.1"/>
    </source>
</evidence>
<evidence type="ECO:0000313" key="3">
    <source>
        <dbReference type="Proteomes" id="UP000019277"/>
    </source>
</evidence>
<dbReference type="RefSeq" id="WP_152551939.1">
    <property type="nucleotide sequence ID" value="NZ_AYXG01000020.1"/>
</dbReference>
<comment type="caution">
    <text evidence="2">The sequence shown here is derived from an EMBL/GenBank/DDBJ whole genome shotgun (WGS) entry which is preliminary data.</text>
</comment>